<evidence type="ECO:0000256" key="1">
    <source>
        <dbReference type="SAM" id="Phobius"/>
    </source>
</evidence>
<gene>
    <name evidence="2" type="ORF">QFZ56_004597</name>
</gene>
<name>A0ABU0Q4W3_STRAH</name>
<feature type="transmembrane region" description="Helical" evidence="1">
    <location>
        <begin position="47"/>
        <end position="68"/>
    </location>
</feature>
<proteinExistence type="predicted"/>
<dbReference type="Proteomes" id="UP001243364">
    <property type="component" value="Unassembled WGS sequence"/>
</dbReference>
<keyword evidence="1" id="KW-0472">Membrane</keyword>
<comment type="caution">
    <text evidence="2">The sequence shown here is derived from an EMBL/GenBank/DDBJ whole genome shotgun (WGS) entry which is preliminary data.</text>
</comment>
<evidence type="ECO:0000313" key="3">
    <source>
        <dbReference type="Proteomes" id="UP001243364"/>
    </source>
</evidence>
<accession>A0ABU0Q4W3</accession>
<dbReference type="EMBL" id="JAUSYA010000001">
    <property type="protein sequence ID" value="MDQ0685634.1"/>
    <property type="molecule type" value="Genomic_DNA"/>
</dbReference>
<keyword evidence="3" id="KW-1185">Reference proteome</keyword>
<feature type="transmembrane region" description="Helical" evidence="1">
    <location>
        <begin position="74"/>
        <end position="96"/>
    </location>
</feature>
<keyword evidence="1" id="KW-1133">Transmembrane helix</keyword>
<organism evidence="2 3">
    <name type="scientific">Streptomyces achromogenes</name>
    <dbReference type="NCBI Taxonomy" id="67255"/>
    <lineage>
        <taxon>Bacteria</taxon>
        <taxon>Bacillati</taxon>
        <taxon>Actinomycetota</taxon>
        <taxon>Actinomycetes</taxon>
        <taxon>Kitasatosporales</taxon>
        <taxon>Streptomycetaceae</taxon>
        <taxon>Streptomyces</taxon>
    </lineage>
</organism>
<sequence>MEHHRTPPGTIAPHIPADTWQRAQAAGQPIVILVHDTTAAGVPWRRLLIPFAIAGATVAGGWGLVAALCFLMDAAAHTFTVIAGAAGPIGLGGITLKLARSKGA</sequence>
<dbReference type="RefSeq" id="WP_307045270.1">
    <property type="nucleotide sequence ID" value="NZ_JAUSYA010000001.1"/>
</dbReference>
<protein>
    <submittedName>
        <fullName evidence="2">Uncharacterized protein</fullName>
    </submittedName>
</protein>
<keyword evidence="1" id="KW-0812">Transmembrane</keyword>
<reference evidence="2 3" key="1">
    <citation type="submission" date="2023-07" db="EMBL/GenBank/DDBJ databases">
        <title>Comparative genomics of wheat-associated soil bacteria to identify genetic determinants of phenazine resistance.</title>
        <authorList>
            <person name="Mouncey N."/>
        </authorList>
    </citation>
    <scope>NUCLEOTIDE SEQUENCE [LARGE SCALE GENOMIC DNA]</scope>
    <source>
        <strain evidence="2 3">W4I19-2</strain>
    </source>
</reference>
<evidence type="ECO:0000313" key="2">
    <source>
        <dbReference type="EMBL" id="MDQ0685634.1"/>
    </source>
</evidence>